<dbReference type="InterPro" id="IPR042099">
    <property type="entry name" value="ANL_N_sf"/>
</dbReference>
<reference evidence="9" key="1">
    <citation type="journal article" date="2023" name="Mol. Phylogenet. Evol.">
        <title>Genome-scale phylogeny and comparative genomics of the fungal order Sordariales.</title>
        <authorList>
            <person name="Hensen N."/>
            <person name="Bonometti L."/>
            <person name="Westerberg I."/>
            <person name="Brannstrom I.O."/>
            <person name="Guillou S."/>
            <person name="Cros-Aarteil S."/>
            <person name="Calhoun S."/>
            <person name="Haridas S."/>
            <person name="Kuo A."/>
            <person name="Mondo S."/>
            <person name="Pangilinan J."/>
            <person name="Riley R."/>
            <person name="LaButti K."/>
            <person name="Andreopoulos B."/>
            <person name="Lipzen A."/>
            <person name="Chen C."/>
            <person name="Yan M."/>
            <person name="Daum C."/>
            <person name="Ng V."/>
            <person name="Clum A."/>
            <person name="Steindorff A."/>
            <person name="Ohm R.A."/>
            <person name="Martin F."/>
            <person name="Silar P."/>
            <person name="Natvig D.O."/>
            <person name="Lalanne C."/>
            <person name="Gautier V."/>
            <person name="Ament-Velasquez S.L."/>
            <person name="Kruys A."/>
            <person name="Hutchinson M.I."/>
            <person name="Powell A.J."/>
            <person name="Barry K."/>
            <person name="Miller A.N."/>
            <person name="Grigoriev I.V."/>
            <person name="Debuchy R."/>
            <person name="Gladieux P."/>
            <person name="Hiltunen Thoren M."/>
            <person name="Johannesson H."/>
        </authorList>
    </citation>
    <scope>NUCLEOTIDE SEQUENCE</scope>
    <source>
        <strain evidence="9">CBS 232.78</strain>
    </source>
</reference>
<reference evidence="9" key="2">
    <citation type="submission" date="2023-06" db="EMBL/GenBank/DDBJ databases">
        <authorList>
            <consortium name="Lawrence Berkeley National Laboratory"/>
            <person name="Haridas S."/>
            <person name="Hensen N."/>
            <person name="Bonometti L."/>
            <person name="Westerberg I."/>
            <person name="Brannstrom I.O."/>
            <person name="Guillou S."/>
            <person name="Cros-Aarteil S."/>
            <person name="Calhoun S."/>
            <person name="Kuo A."/>
            <person name="Mondo S."/>
            <person name="Pangilinan J."/>
            <person name="Riley R."/>
            <person name="LaButti K."/>
            <person name="Andreopoulos B."/>
            <person name="Lipzen A."/>
            <person name="Chen C."/>
            <person name="Yanf M."/>
            <person name="Daum C."/>
            <person name="Ng V."/>
            <person name="Clum A."/>
            <person name="Steindorff A."/>
            <person name="Ohm R."/>
            <person name="Martin F."/>
            <person name="Silar P."/>
            <person name="Natvig D."/>
            <person name="Lalanne C."/>
            <person name="Gautier V."/>
            <person name="Ament-velasquez S.L."/>
            <person name="Kruys A."/>
            <person name="Hutchinson M.I."/>
            <person name="Powell A.J."/>
            <person name="Barry K."/>
            <person name="Miller A.N."/>
            <person name="Grigoriev I.V."/>
            <person name="Debuchy R."/>
            <person name="Gladieux P."/>
            <person name="Thoren M.H."/>
            <person name="Johannesson H."/>
        </authorList>
    </citation>
    <scope>NUCLEOTIDE SEQUENCE</scope>
    <source>
        <strain evidence="9">CBS 232.78</strain>
    </source>
</reference>
<dbReference type="Pfam" id="PF00550">
    <property type="entry name" value="PP-binding"/>
    <property type="match status" value="6"/>
</dbReference>
<dbReference type="GO" id="GO:0016874">
    <property type="term" value="F:ligase activity"/>
    <property type="evidence" value="ECO:0007669"/>
    <property type="project" value="UniProtKB-KW"/>
</dbReference>
<dbReference type="SUPFAM" id="SSF52777">
    <property type="entry name" value="CoA-dependent acyltransferases"/>
    <property type="match status" value="12"/>
</dbReference>
<keyword evidence="3" id="KW-0596">Phosphopantetheine</keyword>
<evidence type="ECO:0000256" key="1">
    <source>
        <dbReference type="ARBA" id="ARBA00004924"/>
    </source>
</evidence>
<dbReference type="SMART" id="SM00823">
    <property type="entry name" value="PKS_PP"/>
    <property type="match status" value="5"/>
</dbReference>
<keyword evidence="5" id="KW-0436">Ligase</keyword>
<dbReference type="InterPro" id="IPR045851">
    <property type="entry name" value="AMP-bd_C_sf"/>
</dbReference>
<evidence type="ECO:0000313" key="10">
    <source>
        <dbReference type="Proteomes" id="UP001285441"/>
    </source>
</evidence>
<organism evidence="9 10">
    <name type="scientific">Podospora didyma</name>
    <dbReference type="NCBI Taxonomy" id="330526"/>
    <lineage>
        <taxon>Eukaryota</taxon>
        <taxon>Fungi</taxon>
        <taxon>Dikarya</taxon>
        <taxon>Ascomycota</taxon>
        <taxon>Pezizomycotina</taxon>
        <taxon>Sordariomycetes</taxon>
        <taxon>Sordariomycetidae</taxon>
        <taxon>Sordariales</taxon>
        <taxon>Podosporaceae</taxon>
        <taxon>Podospora</taxon>
    </lineage>
</organism>
<evidence type="ECO:0000256" key="3">
    <source>
        <dbReference type="ARBA" id="ARBA00022450"/>
    </source>
</evidence>
<feature type="domain" description="Carrier" evidence="8">
    <location>
        <begin position="1642"/>
        <end position="1719"/>
    </location>
</feature>
<dbReference type="InterPro" id="IPR020806">
    <property type="entry name" value="PKS_PP-bd"/>
</dbReference>
<name>A0AAE0NG72_9PEZI</name>
<feature type="domain" description="Carrier" evidence="8">
    <location>
        <begin position="3764"/>
        <end position="3837"/>
    </location>
</feature>
<dbReference type="GO" id="GO:0005737">
    <property type="term" value="C:cytoplasm"/>
    <property type="evidence" value="ECO:0007669"/>
    <property type="project" value="TreeGrafter"/>
</dbReference>
<dbReference type="FunFam" id="3.30.559.30:FF:000030">
    <property type="entry name" value="Hydroxamate-type ferrichrome siderophore peptide synthetase"/>
    <property type="match status" value="1"/>
</dbReference>
<keyword evidence="4" id="KW-0597">Phosphoprotein</keyword>
<proteinExistence type="inferred from homology"/>
<dbReference type="PROSITE" id="PS00455">
    <property type="entry name" value="AMP_BINDING"/>
    <property type="match status" value="2"/>
</dbReference>
<feature type="domain" description="Carrier" evidence="8">
    <location>
        <begin position="3200"/>
        <end position="3277"/>
    </location>
</feature>
<dbReference type="NCBIfam" id="NF003417">
    <property type="entry name" value="PRK04813.1"/>
    <property type="match status" value="3"/>
</dbReference>
<dbReference type="InterPro" id="IPR000873">
    <property type="entry name" value="AMP-dep_synth/lig_dom"/>
</dbReference>
<dbReference type="Gene3D" id="3.30.300.30">
    <property type="match status" value="3"/>
</dbReference>
<dbReference type="GO" id="GO:0010106">
    <property type="term" value="P:cellular response to iron ion starvation"/>
    <property type="evidence" value="ECO:0007669"/>
    <property type="project" value="UniProtKB-ARBA"/>
</dbReference>
<sequence>MSSGCLGSVSLIQSSKQTEINKQISSSNMATIISEQGDMLSIVNHPATRLPGPSLLHLLVQTSSPDNAPAVEFLALDGTRVSLSYSEFHSASDALAAKISALAGAQTSPQPFIVPVLIPQSLELYVTLLAILKAGGAFCALNLDVPFERAKFILNDVSASIVITTSELASKLPSGEDSRGLLIVDNAKSLLELPDTSAASVHCKQPLPTDLAYVMYTSGSTGTPKGVGVSHEAATQSLLAHDHHVPKFSRFLQFAAPTFDVSVFEIFFPFFRGKTLVSCSRPAMLDDLPAVLRKMDVDACELTPTVAGSLLRKRDNAPGLRLLLTIGEMLTKPVVEEFGSSDNRTSILWAMYGPTEAAIHCTLQRAFSSASGIGNIGIPLDSVSAFILHVPEGTGGHNPEFKILARGEVGELAVGGYQLADGYLNRPEQTAAAFINTPYGRIYRTGDKARLLTDGTLECLGRISDGQVKLRGQRMELGEVEHAALRTPGCHGAFAAVINSILVLFCALDESGPNATAIEESCKAWLPGFMIPGDIVLSRDFPRLASGKIDRKRLVADYSDARDQGPQHEHNFKDELEWQLCRFAGEILGIEVHPSQNLLRAGMDSIVAIKFASSLREAGLDVGAIDILASKTISSLHSRIGPKAVHPKPEPRPNGAHIEEAILSESVTRTSLQHHLQNLESVTPCTPLQSSMLAETIANSRAYCNWIELSFPDKYSELAIRSWFFQLASLNELLRVGFVHDQGRFLQVIFRELRESQVIATDRPIREFELSQDEDLLRPFRVQISDTVNEGTRVVVLQLHHAVYDGWSVDMMLSDLQSLAEVAQPKFRPQFREVSGYYQSVSFQKDCDAAREFWAANLVGFQPPSMPTLSPQTLNTSSILTTTLTLDLSPDTVKESLRQFGCGTATIFQGCLAWLWSSLTGSEDVVVGSVTSGRTLPISRIEDIIGPCIATVPIRTNISHARTIRDLLTSLQAVNRAVLPHAMLPLSEIKRAAGIRSGQPIFDVLFVYQESLDIKKKGDGIIKEIGSRDYLETKMLVEIEPTQDNFICRFTFHTDAFPETQVGIFQESIQSLVPHMLAELDSEVSALRKCFPRHLLSVYNEHPKPFSGVPDLAHAVETVAAQFPDKDALCFADHVSRGSVTTTTISFRELNSTANKIAWHLKENGLREGDVAAIVMEKSVLLYAGILAILKVGCAYLPLLPITPTARIQAILEHAGVTICLVDTDVKRTLEKQVQCCLVDLQTLDIHGLPEANLKVKPDPSRASYIIYTSGSTGVPKGVCLTQLNIMSNLDVLSKIYPVKADSKMLQSCSQAFDVSVFEMFFAWTQGMCLCSATHDTLFNDLGRSIRKLKVTHLSMTPTVASLLDPADVPDVEFLVTAGEPMTEVVAHKWAKQLYQGYGPSETTNICSVKKMDSNHNLRHLGWSLENTSTFVLFRDSNDVVPLGCFGELCFSGEQVAQGYLMTPDLTAAKFIDHPAFGRLYRSGDLGRMLPDGSMVIVGRVDDQIKLRGQRVELSEIAATVRQSDAVEDCATLFLRPRNSTSASRVVTFYVPKSRQETRFHPLEICGNLAAEIQSLFRLVISSVPSYMVPTFIIPISSLPVTSSGKLDKERLQKAMDELKQEYLELLSPSSGINNNDDDGEGKQLDIERQIAEVISAVFGVKSITVRRWTPLTTLGLDSLTAIEVSKQLQKALGKRIPISTILQNTSVARLAEVLSEMGITSIPSTERPDFFTRDHTYAIKDRFKRHGKLVEGILPCTPLQEAMLATSVGKKAYLNHMLFRSHADEVDLKKAWIKMIQRHGILRTCFITTEDVQRPIVQVVLKNWQPSWNRFDASQSIDECSSRHVDTLQDAIDSLEPPISFATILQGDDTYISFVCHHALYDGMAIERLLYEVEQTLSASPLPAVPEYNIFLQESLSLPAFTDSFWINHLADYEPKLVSQFETSTKKRVEEVAFTVIGKLGLPMSQIHEHAKQLGISLLSLTQSAWAVVLGCLFRSTDICFGNVVSGRSVPIERIDELVAPCFNTIPFPLVCELLPDTRLDMLVTKLHVQQNRFSKQDATFILDLFSHAMRTCLEFPASQIPIPQTIPIHFRSLLSELPYEITVRTLEPDDQHQKKEDWSTMETSIRTVLSSLSATDLHKIHRRTTIYQLGLDSISAVQVASKLRQQGLVISASDVIDNPSCERLARHLDSLSTASTETEPVYDTAKFKAEVLSQIESHVDLGSVEAILPCTPLQAGMMAHFIKSGGRDYFNYLDFQLEEDISLQKLAEAWRAVCRAHSILRTGFLPVEHSDSTFAMVQCVPDAFPEPLVIVSREQSGRFNVEKWRLGVSHDVLTETYTLPWRVAIVETESAIMMHLAIHHSLYDAHALQVLLGHLANALNGVSQSQPPRTELVIVDILGQAMASAESSETFWRKQAENVVINSFPIMTPLRETRRSILVQSTISSLSFTALQNAVSKSGFSLQVVLQAAWSRILSSYLGESSVVFGVVLSGRTTDATQSAVFPCITTLPVISTNTPSNHDVLSRMLRYNTELYKQQHKPLTRIQHWLGCSNSRLFDTLLVYQKFEIDASLPNPWTITNDLATVDYPVSIEVEPQPEDKLKYQITFYNDILPEEQAILLLKQFDAAVQHLAMEPDGSEEDVLVSSPVLLSILPAEKPELPSPITLLHQFVEAQAVEVPKTTALRFVYGFEGDVPIERQWTYEELDLNGNRVAQMLLPFINAGDIVAVHFDKCPEAFFSILGILKAGCAFVALDPSAPSSRKEFIVKDSGASVLLTTNGKKERLGFSVSVPVLSIGEAALAVESSKAPATSRPIESSDVCYCLYTSGTTGTPKGCEITHDNAVQCMLVFQQLFDGHWDKNSRWLQFASLHFDVSVLEQYWTWSVGITLVAAPLDLILEDLTGTISRLEITHIDLTPSLARLVHPDDVPSLCRGVFITGGESLKQEILDVWGSKAVIYNFYGPTEATIGVTVYPRVPENGRASNIGKQFINVGSYVLKPGTEQPVLRGAVGELCVSGRLVGKGYLKREELTVERFPTLTRFEERVYRTGDLVRVLHNGCFEFLGRADDQVKLRGQRLEIGEINHAIKTGVDGIKDVATLVVRNEKQQKDHLVSFIVADLRRDPTAQLQAFQSREAFELCRRVREACRTKLPGYMVPTYVFQLPYIPLSANHKAEIKDLRNLFGNLTHDQLVSVSSSAESQKPLSHTGIKIATVLASMQSIDWATITPSSSIFELGVDSISVLRFSSALKKAGLSASSPSVILRHPIIDDLAHALETQITSAANASSAAARQVVQACAHRHRSSVCRDLCTAPPQIEYIAPCSPLQQGMISRSATDGAYFNSFRFRLAGSISEVRLREAWQRTVDNLPILRTSFVSTSDGFVQVALRSFELPWIEVGIQPSEKSLEDDLLQRRRSWINRNQESITQPYEVLLSGSGGERLLVLHIFHGLYDANSFELMMKQVISQYLSGGVSPADPGPSFLDALCHGPLQNFGHCKSFWVEHLKTATVRSISTAFSAPTAGAASSCERTVSFGQLDAVRASLGVTHQSVLQAAWVRVLTQQLDADPIIGIVTSGRAIELDGADKVVGPLFNTLPFHAKICPQTSDEPGLSWSSLLRSCHNFNTSVLAFQHVPLRDIQKWSSRRKPLFDTLFSFQRVELDTTADCELWQEVESGHDAVYPLALEATLAPSGVLQLLLVSRWGVVDLPALMDELENALSDMAQNPEGPIWAQKMQVNGTITTKELLSNGSTNGEPKILTPSISEFMWTHEALVIRDEISLLAGTSSEAVAETTSIFELGLDSIDLIKLCARLKQHGMRIKTSQLMKVQTVQGILQIVKEHASSGIPATNGDFKDHNGSLSIVEHVDALGLELGGIETVLPATPLQDSMVAEMVGSDFELYFNHDILELSPHVDVQKLKQAWETVISGSPILRTTFVSIDSSDFDFAYCQVVNKEPSSYVEQREIVLEGLQDIMKVAETAKDRARKGDARSGLLQVVVLPNSIDGRRYLVLSIAHALYDGWSLGFIHKDVEAAYMGEYAPRPSYRSYLEEILSPESGDASSFWSSFLDAASPTMFPERRNHSTDGNSIHRSESLSSIHISRLRFFCKTHAVTLQTLGQACWAALLSARTGSLDVVFGVVLSGRDSEASEPLLFPTMNTVAVRTVLHGTISSWMRYMQDNMTNISQFQHFPLRKAQKLAGAGGPLFNSLFIQQRHVPHSKQGASPLMRSVIGHSSVEYPVCVEMEVSEDNLLWRLACDDKYISQDDIPLLFHQLDAVLGHFLASSETDVLGFSDSQTHVCGLPTVVPDFGHAVPISKTNGSDDSPARVWSAEEARIRDVLAGISGVPAPSILKSHNIYHLGLDSISAIKVSSRLKKEGIQIGFRDLLKSKSISEMAQLATQGQRSTESPVIDGTDQIHNPLLFAEILERVGAAKSLKRAGIDASLLDEVLPASPMQVHMISAWQNSDMEVFFPEFTYIMTGPLDGDGMKLAWEILIKEMPMLRTGFVSTTSEEVPILQIIAPPPVASHQTSSSALKWTGISLTPLTQQYCFMSAEYVESNKWILRLKIHHALYDAISLHVIMNRFVTLCTGEGQVERSSGLASDRSAKWRNILRSQNSQENQAARREFWSHYLSGASSTSLSLDPQQHSSGSRTTLVERPAIDDISSARRVCGAHGFSIQALFFAAFATFLASSMAELGTANLDDVVFGIYVANRADNYELSELPYPTLCLVPLRVRLGRSLSLVDIAVNIQEDLHAISSPTNAGVGLWEIKNWTGVTVDSFVNFLSLPLQSEESADSVKLTHLEESVHDAKDVEHVEHVQPLELLSNPVRHAYPNAVDIEAAIHGDSMTIGVFGSSGKLGEHEPRRIVQFIVETLKRI</sequence>
<dbReference type="Gene3D" id="3.40.50.12780">
    <property type="entry name" value="N-terminal domain of ligase-like"/>
    <property type="match status" value="3"/>
</dbReference>
<dbReference type="PANTHER" id="PTHR45527">
    <property type="entry name" value="NONRIBOSOMAL PEPTIDE SYNTHETASE"/>
    <property type="match status" value="1"/>
</dbReference>
<dbReference type="Gene3D" id="3.30.559.10">
    <property type="entry name" value="Chloramphenicol acetyltransferase-like domain"/>
    <property type="match status" value="6"/>
</dbReference>
<evidence type="ECO:0000256" key="6">
    <source>
        <dbReference type="ARBA" id="ARBA00022737"/>
    </source>
</evidence>
<protein>
    <submittedName>
        <fullName evidence="9">Non-ribosomal peptide synthetase, siderophore synthesis</fullName>
    </submittedName>
</protein>
<dbReference type="NCBIfam" id="TIGR01733">
    <property type="entry name" value="AA-adenyl-dom"/>
    <property type="match status" value="2"/>
</dbReference>
<dbReference type="FunFam" id="3.40.50.12780:FF:000024">
    <property type="entry name" value="Nonribosomal siderophore peptide synthase SidC"/>
    <property type="match status" value="2"/>
</dbReference>
<evidence type="ECO:0000256" key="4">
    <source>
        <dbReference type="ARBA" id="ARBA00022553"/>
    </source>
</evidence>
<dbReference type="PANTHER" id="PTHR45527:SF1">
    <property type="entry name" value="FATTY ACID SYNTHASE"/>
    <property type="match status" value="1"/>
</dbReference>
<dbReference type="Pfam" id="PF00668">
    <property type="entry name" value="Condensation"/>
    <property type="match status" value="6"/>
</dbReference>
<dbReference type="InterPro" id="IPR001242">
    <property type="entry name" value="Condensation_dom"/>
</dbReference>
<dbReference type="SUPFAM" id="SSF56801">
    <property type="entry name" value="Acetyl-CoA synthetase-like"/>
    <property type="match status" value="3"/>
</dbReference>
<feature type="domain" description="Carrier" evidence="8">
    <location>
        <begin position="2118"/>
        <end position="2194"/>
    </location>
</feature>
<keyword evidence="6" id="KW-0677">Repeat</keyword>
<comment type="similarity">
    <text evidence="2">Belongs to the ATP-dependent AMP-binding enzyme family.</text>
</comment>
<feature type="domain" description="Carrier" evidence="8">
    <location>
        <begin position="4324"/>
        <end position="4397"/>
    </location>
</feature>
<dbReference type="CDD" id="cd19542">
    <property type="entry name" value="CT_NRPS-like"/>
    <property type="match status" value="1"/>
</dbReference>
<dbReference type="GO" id="GO:0031169">
    <property type="term" value="P:ferrichrome biosynthetic process"/>
    <property type="evidence" value="ECO:0007669"/>
    <property type="project" value="UniProtKB-ARBA"/>
</dbReference>
<dbReference type="InterPro" id="IPR006162">
    <property type="entry name" value="Ppantetheine_attach_site"/>
</dbReference>
<dbReference type="GO" id="GO:0031177">
    <property type="term" value="F:phosphopantetheine binding"/>
    <property type="evidence" value="ECO:0007669"/>
    <property type="project" value="InterPro"/>
</dbReference>
<dbReference type="SUPFAM" id="SSF47336">
    <property type="entry name" value="ACP-like"/>
    <property type="match status" value="6"/>
</dbReference>
<evidence type="ECO:0000256" key="5">
    <source>
        <dbReference type="ARBA" id="ARBA00022598"/>
    </source>
</evidence>
<comment type="similarity">
    <text evidence="7">Belongs to the NRP synthetase family.</text>
</comment>
<dbReference type="PROSITE" id="PS50075">
    <property type="entry name" value="CARRIER"/>
    <property type="match status" value="5"/>
</dbReference>
<keyword evidence="10" id="KW-1185">Reference proteome</keyword>
<dbReference type="FunFam" id="3.30.300.30:FF:000033">
    <property type="entry name" value="Nonribosomal siderophore peptide synthase SidC"/>
    <property type="match status" value="1"/>
</dbReference>
<evidence type="ECO:0000256" key="2">
    <source>
        <dbReference type="ARBA" id="ARBA00006432"/>
    </source>
</evidence>
<dbReference type="InterPro" id="IPR023213">
    <property type="entry name" value="CAT-like_dom_sf"/>
</dbReference>
<dbReference type="FunFam" id="3.40.50.980:FF:000001">
    <property type="entry name" value="Non-ribosomal peptide synthetase"/>
    <property type="match status" value="1"/>
</dbReference>
<dbReference type="InterPro" id="IPR010071">
    <property type="entry name" value="AA_adenyl_dom"/>
</dbReference>
<dbReference type="GO" id="GO:0043041">
    <property type="term" value="P:amino acid activation for nonribosomal peptide biosynthetic process"/>
    <property type="evidence" value="ECO:0007669"/>
    <property type="project" value="TreeGrafter"/>
</dbReference>
<comment type="pathway">
    <text evidence="1">Siderophore biosynthesis.</text>
</comment>
<dbReference type="Proteomes" id="UP001285441">
    <property type="component" value="Unassembled WGS sequence"/>
</dbReference>
<dbReference type="InterPro" id="IPR020845">
    <property type="entry name" value="AMP-binding_CS"/>
</dbReference>
<gene>
    <name evidence="9" type="ORF">B0H63DRAFT_545147</name>
</gene>
<comment type="caution">
    <text evidence="9">The sequence shown here is derived from an EMBL/GenBank/DDBJ whole genome shotgun (WGS) entry which is preliminary data.</text>
</comment>
<dbReference type="EMBL" id="JAULSW010000005">
    <property type="protein sequence ID" value="KAK3380922.1"/>
    <property type="molecule type" value="Genomic_DNA"/>
</dbReference>
<dbReference type="CDD" id="cd05918">
    <property type="entry name" value="A_NRPS_SidN3_like"/>
    <property type="match status" value="2"/>
</dbReference>
<dbReference type="PROSITE" id="PS00012">
    <property type="entry name" value="PHOSPHOPANTETHEINE"/>
    <property type="match status" value="4"/>
</dbReference>
<dbReference type="InterPro" id="IPR036736">
    <property type="entry name" value="ACP-like_sf"/>
</dbReference>
<evidence type="ECO:0000256" key="7">
    <source>
        <dbReference type="ARBA" id="ARBA00029454"/>
    </source>
</evidence>
<dbReference type="Gene3D" id="3.30.559.30">
    <property type="entry name" value="Nonribosomal peptide synthetase, condensation domain"/>
    <property type="match status" value="6"/>
</dbReference>
<dbReference type="FunFam" id="3.30.300.30:FF:000015">
    <property type="entry name" value="Nonribosomal peptide synthase SidD"/>
    <property type="match status" value="1"/>
</dbReference>
<evidence type="ECO:0000259" key="8">
    <source>
        <dbReference type="PROSITE" id="PS50075"/>
    </source>
</evidence>
<dbReference type="Pfam" id="PF00501">
    <property type="entry name" value="AMP-binding"/>
    <property type="match status" value="3"/>
</dbReference>
<accession>A0AAE0NG72</accession>
<dbReference type="Gene3D" id="1.10.1200.10">
    <property type="entry name" value="ACP-like"/>
    <property type="match status" value="5"/>
</dbReference>
<evidence type="ECO:0000313" key="9">
    <source>
        <dbReference type="EMBL" id="KAK3380922.1"/>
    </source>
</evidence>
<dbReference type="InterPro" id="IPR009081">
    <property type="entry name" value="PP-bd_ACP"/>
</dbReference>